<reference evidence="2 3" key="1">
    <citation type="submission" date="2019-10" db="EMBL/GenBank/DDBJ databases">
        <title>Dictyobacter vulcani sp. nov., within the class Ktedonobacteria, isolated from soil of volcanic Mt. Zao.</title>
        <authorList>
            <person name="Zheng Y."/>
            <person name="Wang C.M."/>
            <person name="Sakai Y."/>
            <person name="Abe K."/>
            <person name="Yokota A."/>
            <person name="Yabe S."/>
        </authorList>
    </citation>
    <scope>NUCLEOTIDE SEQUENCE [LARGE SCALE GENOMIC DNA]</scope>
    <source>
        <strain evidence="2 3">W12</strain>
    </source>
</reference>
<dbReference type="RefSeq" id="WP_151757687.1">
    <property type="nucleotide sequence ID" value="NZ_BKZW01000002.1"/>
</dbReference>
<evidence type="ECO:0000313" key="3">
    <source>
        <dbReference type="Proteomes" id="UP000326912"/>
    </source>
</evidence>
<organism evidence="2 3">
    <name type="scientific">Dictyobacter vulcani</name>
    <dbReference type="NCBI Taxonomy" id="2607529"/>
    <lineage>
        <taxon>Bacteria</taxon>
        <taxon>Bacillati</taxon>
        <taxon>Chloroflexota</taxon>
        <taxon>Ktedonobacteria</taxon>
        <taxon>Ktedonobacterales</taxon>
        <taxon>Dictyobacteraceae</taxon>
        <taxon>Dictyobacter</taxon>
    </lineage>
</organism>
<dbReference type="InterPro" id="IPR006047">
    <property type="entry name" value="GH13_cat_dom"/>
</dbReference>
<dbReference type="SUPFAM" id="SSF51445">
    <property type="entry name" value="(Trans)glycosidases"/>
    <property type="match status" value="1"/>
</dbReference>
<evidence type="ECO:0000313" key="2">
    <source>
        <dbReference type="EMBL" id="GER89864.1"/>
    </source>
</evidence>
<comment type="caution">
    <text evidence="2">The sequence shown here is derived from an EMBL/GenBank/DDBJ whole genome shotgun (WGS) entry which is preliminary data.</text>
</comment>
<name>A0A5J4KK41_9CHLR</name>
<proteinExistence type="predicted"/>
<dbReference type="InterPro" id="IPR017853">
    <property type="entry name" value="GH"/>
</dbReference>
<dbReference type="SMART" id="SM00642">
    <property type="entry name" value="Aamy"/>
    <property type="match status" value="1"/>
</dbReference>
<accession>A0A5J4KK41</accession>
<protein>
    <recommendedName>
        <fullName evidence="1">Glycosyl hydrolase family 13 catalytic domain-containing protein</fullName>
    </recommendedName>
</protein>
<dbReference type="PANTHER" id="PTHR10357">
    <property type="entry name" value="ALPHA-AMYLASE FAMILY MEMBER"/>
    <property type="match status" value="1"/>
</dbReference>
<dbReference type="EMBL" id="BKZW01000002">
    <property type="protein sequence ID" value="GER89864.1"/>
    <property type="molecule type" value="Genomic_DNA"/>
</dbReference>
<gene>
    <name evidence="2" type="ORF">KDW_40260</name>
</gene>
<keyword evidence="3" id="KW-1185">Reference proteome</keyword>
<feature type="domain" description="Glycosyl hydrolase family 13 catalytic" evidence="1">
    <location>
        <begin position="289"/>
        <end position="670"/>
    </location>
</feature>
<dbReference type="Pfam" id="PF00128">
    <property type="entry name" value="Alpha-amylase"/>
    <property type="match status" value="1"/>
</dbReference>
<dbReference type="GO" id="GO:0005975">
    <property type="term" value="P:carbohydrate metabolic process"/>
    <property type="evidence" value="ECO:0007669"/>
    <property type="project" value="InterPro"/>
</dbReference>
<dbReference type="AlphaFoldDB" id="A0A5J4KK41"/>
<sequence length="774" mass="87898">MSIQQGTDTALVLYDRYHQLGLQLDPQTGLIQGLLQGEKTLPLRLSVEISTEGYETRGFPFGLTYQDTHQITAVRRTDATPLYRLDGDQETYTVVTEAENWQLHWHYTFRPRHPRLELSFEIRPLQATEAEPATLRDVRLSLTFQPDDLKSWHFEAPGNKIRPGIAAAALEKATRISSIGSVDGAAGLIALHQAKEQQVMVVWPFCRSEIGAVSAQAQGDTFQITLNTTLAGRLTASDTLIYRAIELDALNSSWEETRDHIASWYTTLNLNTPNDRPAWINTASVFEVQIGYAPFWGGYRYAPYPTVQDLAADLERIKGLGFNAIEIMPRQPYPSYNVHDYADITTSYGDEEQMRALVQKCHQLGIRVLLDILMHGVIDQEGITQVADTVRSGPYADRLDDNIPIEETLHLEGSDAYLIAWSRHILDFEPHWRGGSLPRHPLADEHPEWFMRDSAQNIIGMYTKAFNVANLAWQQYFCEATETLVRKLDIDGFRFDAPTYNDLPDWSTATQKRASYSPLGVLSLFEQLRPRLKALKDDIVLYTEPSGVLFRQALDVTYNYDEHWLVNAVLRSVPGQTDQHTGARNGRELAAWFRDRNAVLPPGSLITHHIDSHDTFWWPGAGKKWRREQFGIEATRALLAIFSLSGGAYMTFIGGEEQLEEQIRLVHRLRTELPEMREGSVCYTAVNVDHEAIYAVVRHQGEHNSLLLVNVSNQSIQTNAHLDPHQPGLEHGPYAYHDAWHSPSQSQPIQDLHNIPLTFEPYQVHLLVIRKDQQ</sequence>
<dbReference type="Gene3D" id="3.20.20.80">
    <property type="entry name" value="Glycosidases"/>
    <property type="match status" value="1"/>
</dbReference>
<evidence type="ECO:0000259" key="1">
    <source>
        <dbReference type="SMART" id="SM00642"/>
    </source>
</evidence>
<dbReference type="Proteomes" id="UP000326912">
    <property type="component" value="Unassembled WGS sequence"/>
</dbReference>